<keyword evidence="2" id="KW-1185">Reference proteome</keyword>
<dbReference type="Proteomes" id="UP000694300">
    <property type="component" value="Unassembled WGS sequence"/>
</dbReference>
<gene>
    <name evidence="1" type="ORF">I4I82_33170</name>
</gene>
<evidence type="ECO:0000313" key="1">
    <source>
        <dbReference type="EMBL" id="MBW0132499.1"/>
    </source>
</evidence>
<reference evidence="1 2" key="1">
    <citation type="submission" date="2020-11" db="EMBL/GenBank/DDBJ databases">
        <title>Pseudonocardia abyssalis sp. nov. and Pseudonocardia oceani sp. nov., description and phylogenomic analysis of two novel actinomycetes isolated from the deep Southern Ocean.</title>
        <authorList>
            <person name="Parra J."/>
        </authorList>
    </citation>
    <scope>NUCLEOTIDE SEQUENCE [LARGE SCALE GENOMIC DNA]</scope>
    <source>
        <strain evidence="2">KRD185</strain>
    </source>
</reference>
<dbReference type="EMBL" id="JADQDF010000002">
    <property type="protein sequence ID" value="MBW0132499.1"/>
    <property type="molecule type" value="Genomic_DNA"/>
</dbReference>
<sequence>MYRVVTDDHIGQQLDALPALALVAFAELRVLLEVDPWAGGPMNPANPDGPVRTMSFGPGHEGVVAYLILDSQRRVDLVQIAWMG</sequence>
<proteinExistence type="predicted"/>
<comment type="caution">
    <text evidence="1">The sequence shown here is derived from an EMBL/GenBank/DDBJ whole genome shotgun (WGS) entry which is preliminary data.</text>
</comment>
<evidence type="ECO:0000313" key="2">
    <source>
        <dbReference type="Proteomes" id="UP000694300"/>
    </source>
</evidence>
<organism evidence="1 2">
    <name type="scientific">Pseudonocardia oceani</name>
    <dbReference type="NCBI Taxonomy" id="2792013"/>
    <lineage>
        <taxon>Bacteria</taxon>
        <taxon>Bacillati</taxon>
        <taxon>Actinomycetota</taxon>
        <taxon>Actinomycetes</taxon>
        <taxon>Pseudonocardiales</taxon>
        <taxon>Pseudonocardiaceae</taxon>
        <taxon>Pseudonocardia</taxon>
    </lineage>
</organism>
<dbReference type="RefSeq" id="WP_218592364.1">
    <property type="nucleotide sequence ID" value="NZ_JADQDE010000226.1"/>
</dbReference>
<accession>A0ABS6UJR4</accession>
<name>A0ABS6UJR4_9PSEU</name>
<protein>
    <submittedName>
        <fullName evidence="1">Uncharacterized protein</fullName>
    </submittedName>
</protein>